<sequence length="178" mass="19576">MHSPTTPSESESAASSDSHTAYTPTHTTINPEFPDAFEHFSIHGGIGTVPDAGRTYMIRDLDSGKAITLVGGRLSLERDAGTKGGWRWDCVERDDGWLGFREAVSGKYLGRDGRGGFRAEAHQFDSWESLVLRPLREGGYHILAIHWWTLRRMGIANGGNLVECASKGGAARWEFVEV</sequence>
<keyword evidence="3" id="KW-1185">Reference proteome</keyword>
<proteinExistence type="predicted"/>
<dbReference type="Gene3D" id="2.80.10.50">
    <property type="match status" value="1"/>
</dbReference>
<dbReference type="EMBL" id="QJNU01000022">
    <property type="protein sequence ID" value="RYP10127.1"/>
    <property type="molecule type" value="Genomic_DNA"/>
</dbReference>
<comment type="caution">
    <text evidence="2">The sequence shown here is derived from an EMBL/GenBank/DDBJ whole genome shotgun (WGS) entry which is preliminary data.</text>
</comment>
<evidence type="ECO:0000313" key="2">
    <source>
        <dbReference type="EMBL" id="RYP10127.1"/>
    </source>
</evidence>
<evidence type="ECO:0008006" key="4">
    <source>
        <dbReference type="Google" id="ProtNLM"/>
    </source>
</evidence>
<feature type="compositionally biased region" description="Low complexity" evidence="1">
    <location>
        <begin position="1"/>
        <end position="16"/>
    </location>
</feature>
<dbReference type="PANTHER" id="PTHR39697">
    <property type="entry name" value="RICIN B LECTIN DOMAIN-CONTAINING PROTEIN-RELATED"/>
    <property type="match status" value="1"/>
</dbReference>
<evidence type="ECO:0000256" key="1">
    <source>
        <dbReference type="SAM" id="MobiDB-lite"/>
    </source>
</evidence>
<dbReference type="OrthoDB" id="5289641at2759"/>
<feature type="compositionally biased region" description="Polar residues" evidence="1">
    <location>
        <begin position="17"/>
        <end position="28"/>
    </location>
</feature>
<dbReference type="InterPro" id="IPR008999">
    <property type="entry name" value="Actin-crosslinking"/>
</dbReference>
<organism evidence="2 3">
    <name type="scientific">Monosporascus ibericus</name>
    <dbReference type="NCBI Taxonomy" id="155417"/>
    <lineage>
        <taxon>Eukaryota</taxon>
        <taxon>Fungi</taxon>
        <taxon>Dikarya</taxon>
        <taxon>Ascomycota</taxon>
        <taxon>Pezizomycotina</taxon>
        <taxon>Sordariomycetes</taxon>
        <taxon>Xylariomycetidae</taxon>
        <taxon>Xylariales</taxon>
        <taxon>Xylariales incertae sedis</taxon>
        <taxon>Monosporascus</taxon>
    </lineage>
</organism>
<evidence type="ECO:0000313" key="3">
    <source>
        <dbReference type="Proteomes" id="UP000293360"/>
    </source>
</evidence>
<dbReference type="Proteomes" id="UP000293360">
    <property type="component" value="Unassembled WGS sequence"/>
</dbReference>
<dbReference type="AlphaFoldDB" id="A0A4Q4TVA1"/>
<feature type="region of interest" description="Disordered" evidence="1">
    <location>
        <begin position="1"/>
        <end position="28"/>
    </location>
</feature>
<dbReference type="PANTHER" id="PTHR39697:SF1">
    <property type="entry name" value="RICIN B LECTIN DOMAIN-CONTAINING PROTEIN"/>
    <property type="match status" value="1"/>
</dbReference>
<reference evidence="2 3" key="1">
    <citation type="submission" date="2018-06" db="EMBL/GenBank/DDBJ databases">
        <title>Complete Genomes of Monosporascus.</title>
        <authorList>
            <person name="Robinson A.J."/>
            <person name="Natvig D.O."/>
        </authorList>
    </citation>
    <scope>NUCLEOTIDE SEQUENCE [LARGE SCALE GENOMIC DNA]</scope>
    <source>
        <strain evidence="2 3">CBS 110550</strain>
    </source>
</reference>
<accession>A0A4Q4TVA1</accession>
<protein>
    <recommendedName>
        <fullName evidence="4">Ricin B lectin domain-containing protein</fullName>
    </recommendedName>
</protein>
<gene>
    <name evidence="2" type="ORF">DL764_000837</name>
</gene>
<dbReference type="SUPFAM" id="SSF50405">
    <property type="entry name" value="Actin-crosslinking proteins"/>
    <property type="match status" value="1"/>
</dbReference>
<name>A0A4Q4TVA1_9PEZI</name>